<dbReference type="AlphaFoldDB" id="A0A165ET95"/>
<keyword evidence="6" id="KW-0418">Kinase</keyword>
<evidence type="ECO:0000313" key="12">
    <source>
        <dbReference type="Proteomes" id="UP000076871"/>
    </source>
</evidence>
<dbReference type="InterPro" id="IPR032974">
    <property type="entry name" value="Polypren_kinase"/>
</dbReference>
<protein>
    <recommendedName>
        <fullName evidence="3">dolichol kinase</fullName>
        <ecNumber evidence="3">2.7.1.108</ecNumber>
    </recommendedName>
</protein>
<sequence length="490" mass="54382">MSAALLYIAERALATGTDPRPPNWYVDPPRVLPQSLAALIVARRNLVDLATVCSTILIVHVTASWMTERRHRRRAGAKVPEGEVSSVPRKEGWRTYLYGLFAVSVSMWVLCVRIALAEMRLGIWQNVNYYEIVALSMFFQFSLYISIRMAHHGFTLGELAIVCFGGTVLFMEGVNLTIARIWPITTPFVKTYRFPTPLLIYQLALIPGSLLIGFLLSPLLYLSRRLAQQPVRRLRFPAAKARDRRLLALGDTTESYLPNFAGIPNLPNLSNLPNIPNGAQMANEWLEGVPTLGMNARRKFFHALAVVMFVPGVAVDPAFLHLAFSGAFALFVFAEYVRYFALYPLGAAVHVFMNAFLDQKDAGTAILSHFYLLIGCAGCVWFEGPSRLLLYTGTLVLGVGDAMASIVGKRFGRHRWVATSGKTVEGSVALVASVVLSAWLLRVCGCAERFSVWRYTVVLMLGALLEGFSVQNDNVVLPLYVWTLLVFAEV</sequence>
<evidence type="ECO:0000256" key="7">
    <source>
        <dbReference type="ARBA" id="ARBA00022824"/>
    </source>
</evidence>
<evidence type="ECO:0000256" key="8">
    <source>
        <dbReference type="ARBA" id="ARBA00022989"/>
    </source>
</evidence>
<dbReference type="GO" id="GO:0004168">
    <property type="term" value="F:dolichol kinase activity"/>
    <property type="evidence" value="ECO:0007669"/>
    <property type="project" value="UniProtKB-EC"/>
</dbReference>
<dbReference type="GO" id="GO:0005789">
    <property type="term" value="C:endoplasmic reticulum membrane"/>
    <property type="evidence" value="ECO:0007669"/>
    <property type="project" value="UniProtKB-SubCell"/>
</dbReference>
<gene>
    <name evidence="11" type="ORF">LAESUDRAFT_650931</name>
</gene>
<dbReference type="STRING" id="1314785.A0A165ET95"/>
<proteinExistence type="inferred from homology"/>
<feature type="transmembrane region" description="Helical" evidence="10">
    <location>
        <begin position="199"/>
        <end position="222"/>
    </location>
</feature>
<comment type="similarity">
    <text evidence="2">Belongs to the polyprenol kinase family.</text>
</comment>
<dbReference type="InParanoid" id="A0A165ET95"/>
<evidence type="ECO:0000256" key="1">
    <source>
        <dbReference type="ARBA" id="ARBA00004477"/>
    </source>
</evidence>
<evidence type="ECO:0000256" key="4">
    <source>
        <dbReference type="ARBA" id="ARBA00022679"/>
    </source>
</evidence>
<dbReference type="GO" id="GO:0043048">
    <property type="term" value="P:dolichyl monophosphate biosynthetic process"/>
    <property type="evidence" value="ECO:0007669"/>
    <property type="project" value="TreeGrafter"/>
</dbReference>
<dbReference type="PANTHER" id="PTHR13205:SF15">
    <property type="entry name" value="DOLICHOL KINASE"/>
    <property type="match status" value="1"/>
</dbReference>
<dbReference type="RefSeq" id="XP_040765451.1">
    <property type="nucleotide sequence ID" value="XM_040904269.1"/>
</dbReference>
<comment type="subcellular location">
    <subcellularLocation>
        <location evidence="1">Endoplasmic reticulum membrane</location>
        <topology evidence="1">Multi-pass membrane protein</topology>
    </subcellularLocation>
</comment>
<keyword evidence="9 10" id="KW-0472">Membrane</keyword>
<evidence type="ECO:0000313" key="11">
    <source>
        <dbReference type="EMBL" id="KZT07711.1"/>
    </source>
</evidence>
<feature type="transmembrane region" description="Helical" evidence="10">
    <location>
        <begin position="46"/>
        <end position="66"/>
    </location>
</feature>
<evidence type="ECO:0000256" key="9">
    <source>
        <dbReference type="ARBA" id="ARBA00023136"/>
    </source>
</evidence>
<dbReference type="PANTHER" id="PTHR13205">
    <property type="entry name" value="TRANSMEMBRANE PROTEIN 15-RELATED"/>
    <property type="match status" value="1"/>
</dbReference>
<dbReference type="GeneID" id="63821299"/>
<keyword evidence="12" id="KW-1185">Reference proteome</keyword>
<accession>A0A165ET95</accession>
<feature type="transmembrane region" description="Helical" evidence="10">
    <location>
        <begin position="388"/>
        <end position="407"/>
    </location>
</feature>
<keyword evidence="7" id="KW-0256">Endoplasmic reticulum</keyword>
<name>A0A165ET95_9APHY</name>
<organism evidence="11 12">
    <name type="scientific">Laetiporus sulphureus 93-53</name>
    <dbReference type="NCBI Taxonomy" id="1314785"/>
    <lineage>
        <taxon>Eukaryota</taxon>
        <taxon>Fungi</taxon>
        <taxon>Dikarya</taxon>
        <taxon>Basidiomycota</taxon>
        <taxon>Agaricomycotina</taxon>
        <taxon>Agaricomycetes</taxon>
        <taxon>Polyporales</taxon>
        <taxon>Laetiporus</taxon>
    </lineage>
</organism>
<dbReference type="EMBL" id="KV427618">
    <property type="protein sequence ID" value="KZT07711.1"/>
    <property type="molecule type" value="Genomic_DNA"/>
</dbReference>
<dbReference type="Proteomes" id="UP000076871">
    <property type="component" value="Unassembled WGS sequence"/>
</dbReference>
<feature type="transmembrane region" description="Helical" evidence="10">
    <location>
        <begin position="364"/>
        <end position="382"/>
    </location>
</feature>
<feature type="transmembrane region" description="Helical" evidence="10">
    <location>
        <begin position="159"/>
        <end position="179"/>
    </location>
</feature>
<feature type="transmembrane region" description="Helical" evidence="10">
    <location>
        <begin position="128"/>
        <end position="147"/>
    </location>
</feature>
<feature type="transmembrane region" description="Helical" evidence="10">
    <location>
        <begin position="96"/>
        <end position="116"/>
    </location>
</feature>
<keyword evidence="4" id="KW-0808">Transferase</keyword>
<evidence type="ECO:0000256" key="10">
    <source>
        <dbReference type="SAM" id="Phobius"/>
    </source>
</evidence>
<dbReference type="EC" id="2.7.1.108" evidence="3"/>
<evidence type="ECO:0000256" key="6">
    <source>
        <dbReference type="ARBA" id="ARBA00022777"/>
    </source>
</evidence>
<evidence type="ECO:0000256" key="2">
    <source>
        <dbReference type="ARBA" id="ARBA00010794"/>
    </source>
</evidence>
<evidence type="ECO:0000256" key="3">
    <source>
        <dbReference type="ARBA" id="ARBA00012132"/>
    </source>
</evidence>
<evidence type="ECO:0000256" key="5">
    <source>
        <dbReference type="ARBA" id="ARBA00022692"/>
    </source>
</evidence>
<keyword evidence="8 10" id="KW-1133">Transmembrane helix</keyword>
<reference evidence="11 12" key="1">
    <citation type="journal article" date="2016" name="Mol. Biol. Evol.">
        <title>Comparative Genomics of Early-Diverging Mushroom-Forming Fungi Provides Insights into the Origins of Lignocellulose Decay Capabilities.</title>
        <authorList>
            <person name="Nagy L.G."/>
            <person name="Riley R."/>
            <person name="Tritt A."/>
            <person name="Adam C."/>
            <person name="Daum C."/>
            <person name="Floudas D."/>
            <person name="Sun H."/>
            <person name="Yadav J.S."/>
            <person name="Pangilinan J."/>
            <person name="Larsson K.H."/>
            <person name="Matsuura K."/>
            <person name="Barry K."/>
            <person name="Labutti K."/>
            <person name="Kuo R."/>
            <person name="Ohm R.A."/>
            <person name="Bhattacharya S.S."/>
            <person name="Shirouzu T."/>
            <person name="Yoshinaga Y."/>
            <person name="Martin F.M."/>
            <person name="Grigoriev I.V."/>
            <person name="Hibbett D.S."/>
        </authorList>
    </citation>
    <scope>NUCLEOTIDE SEQUENCE [LARGE SCALE GENOMIC DNA]</scope>
    <source>
        <strain evidence="11 12">93-53</strain>
    </source>
</reference>
<feature type="transmembrane region" description="Helical" evidence="10">
    <location>
        <begin position="300"/>
        <end position="333"/>
    </location>
</feature>
<dbReference type="OrthoDB" id="377083at2759"/>
<keyword evidence="5 10" id="KW-0812">Transmembrane</keyword>